<evidence type="ECO:0000313" key="2">
    <source>
        <dbReference type="EMBL" id="CUN72538.1"/>
    </source>
</evidence>
<name>A0A173ZBJ2_PHOVU</name>
<accession>A0A173ZBJ2</accession>
<proteinExistence type="predicted"/>
<feature type="signal peptide" evidence="1">
    <location>
        <begin position="1"/>
        <end position="19"/>
    </location>
</feature>
<gene>
    <name evidence="2" type="ORF">ERS852457_00722</name>
</gene>
<keyword evidence="1" id="KW-0732">Signal</keyword>
<reference evidence="2 3" key="1">
    <citation type="submission" date="2015-09" db="EMBL/GenBank/DDBJ databases">
        <authorList>
            <consortium name="Pathogen Informatics"/>
        </authorList>
    </citation>
    <scope>NUCLEOTIDE SEQUENCE [LARGE SCALE GENOMIC DNA]</scope>
    <source>
        <strain evidence="2 3">2789STDY5834842</strain>
    </source>
</reference>
<dbReference type="AlphaFoldDB" id="A0A173ZBJ2"/>
<feature type="chain" id="PRO_5043136349" description="DUF4139 domain-containing protein" evidence="1">
    <location>
        <begin position="20"/>
        <end position="401"/>
    </location>
</feature>
<evidence type="ECO:0000256" key="1">
    <source>
        <dbReference type="SAM" id="SignalP"/>
    </source>
</evidence>
<dbReference type="RefSeq" id="WP_057249623.1">
    <property type="nucleotide sequence ID" value="NZ_CYZI01000002.1"/>
</dbReference>
<evidence type="ECO:0008006" key="4">
    <source>
        <dbReference type="Google" id="ProtNLM"/>
    </source>
</evidence>
<dbReference type="EMBL" id="CYZI01000002">
    <property type="protein sequence ID" value="CUN72538.1"/>
    <property type="molecule type" value="Genomic_DNA"/>
</dbReference>
<organism evidence="2 3">
    <name type="scientific">Phocaeicola vulgatus</name>
    <name type="common">Bacteroides vulgatus</name>
    <dbReference type="NCBI Taxonomy" id="821"/>
    <lineage>
        <taxon>Bacteria</taxon>
        <taxon>Pseudomonadati</taxon>
        <taxon>Bacteroidota</taxon>
        <taxon>Bacteroidia</taxon>
        <taxon>Bacteroidales</taxon>
        <taxon>Bacteroidaceae</taxon>
        <taxon>Phocaeicola</taxon>
    </lineage>
</organism>
<dbReference type="Proteomes" id="UP000095333">
    <property type="component" value="Unassembled WGS sequence"/>
</dbReference>
<evidence type="ECO:0000313" key="3">
    <source>
        <dbReference type="Proteomes" id="UP000095333"/>
    </source>
</evidence>
<protein>
    <recommendedName>
        <fullName evidence="4">DUF4139 domain-containing protein</fullName>
    </recommendedName>
</protein>
<sequence length="401" mass="46009">MKKILFLFGLLVSHITSFAFNTSTNFGFNQQKTEEEYQQYVGKCFMVRPAYGQLETWDKSGFKFNESYIGKTYTISKVTVKNITLNDKPNKEISIIAIENGSKRKIKFKGYEEVSVKVSIWSGVKQWPLISYMPIVFTEPFEEYKQLHMGKTIQHDMVKDQYEIVDLFIGKGVGKDYATAEINVKVKNKRTGEIIECPYSMVKTTPFQKALKGSYKTALLKVEKPEKATNRYGNTKIIQDNGIDKYSYNDSIIDIVIFGTSEQFNFMLKNVSDHSLKIIWNEAAFVGLDGLSSKIMHVGTKFSEREGDQPATTIIKGAKIEDLATPTSNVYYDDGIKIGYNTIGNGWKKRSMLPEKYIGKEAGEIRLMLPIQIRDVINEYTFIFKVYYTYDHPELLKNEKL</sequence>